<dbReference type="Pfam" id="PF14759">
    <property type="entry name" value="Reductase_C"/>
    <property type="match status" value="1"/>
</dbReference>
<evidence type="ECO:0000259" key="6">
    <source>
        <dbReference type="Pfam" id="PF14759"/>
    </source>
</evidence>
<evidence type="ECO:0000256" key="2">
    <source>
        <dbReference type="ARBA" id="ARBA00022630"/>
    </source>
</evidence>
<gene>
    <name evidence="7" type="ORF">SAMN04490220_0258</name>
</gene>
<dbReference type="Proteomes" id="UP000183407">
    <property type="component" value="Unassembled WGS sequence"/>
</dbReference>
<dbReference type="InterPro" id="IPR050446">
    <property type="entry name" value="FAD-oxidoreductase/Apoptosis"/>
</dbReference>
<dbReference type="GO" id="GO:0005737">
    <property type="term" value="C:cytoplasm"/>
    <property type="evidence" value="ECO:0007669"/>
    <property type="project" value="TreeGrafter"/>
</dbReference>
<dbReference type="InterPro" id="IPR028202">
    <property type="entry name" value="Reductase_C"/>
</dbReference>
<evidence type="ECO:0000256" key="1">
    <source>
        <dbReference type="ARBA" id="ARBA00001974"/>
    </source>
</evidence>
<evidence type="ECO:0000256" key="4">
    <source>
        <dbReference type="ARBA" id="ARBA00023002"/>
    </source>
</evidence>
<accession>A0A1H4IMI6</accession>
<dbReference type="Pfam" id="PF07992">
    <property type="entry name" value="Pyr_redox_2"/>
    <property type="match status" value="1"/>
</dbReference>
<evidence type="ECO:0000256" key="3">
    <source>
        <dbReference type="ARBA" id="ARBA00022827"/>
    </source>
</evidence>
<dbReference type="SUPFAM" id="SSF51905">
    <property type="entry name" value="FAD/NAD(P)-binding domain"/>
    <property type="match status" value="1"/>
</dbReference>
<dbReference type="PANTHER" id="PTHR43557:SF2">
    <property type="entry name" value="RIESKE DOMAIN-CONTAINING PROTEIN-RELATED"/>
    <property type="match status" value="1"/>
</dbReference>
<dbReference type="InterPro" id="IPR023753">
    <property type="entry name" value="FAD/NAD-binding_dom"/>
</dbReference>
<feature type="domain" description="FAD/NAD(P)-binding" evidence="5">
    <location>
        <begin position="5"/>
        <end position="305"/>
    </location>
</feature>
<sequence>MSSRRVVVVGAGHAGFHAAHFLRLSGWTGDIAVIDSSPRLPYQRPPLSKEFLWGKQELEDGVFRPFSYFDEHQIELITGHQVRSIERSAKSVVLEGYRSLVYDHLVLATGSTPRVLSIPGADLDGVVRLATDDDARLLRARVARARNVVIVGGGFIGLETAAMVVSAGKRVVVLEANDHIMGRAVTHSMSEYFERVHRSAGVDLRLSTGIDAIEGSGGMVRAVITSAGTTLEADLVIVGIGSRPNDRLAADSGLATDRGVLADSFLRCSDPTVFAIGDCARFPIARDRDVDMVRLESVQNAADQARYVARQIVGEVTNSYSSVPWFWTEQFGRKLQIAGLVGGCDRVEQEMRGPDSFSFMCYSGDTLLGAESVNAPRDHMRVRRHLSSAIAS</sequence>
<dbReference type="InterPro" id="IPR036188">
    <property type="entry name" value="FAD/NAD-bd_sf"/>
</dbReference>
<dbReference type="SUPFAM" id="SSF55424">
    <property type="entry name" value="FAD/NAD-linked reductases, dimerisation (C-terminal) domain"/>
    <property type="match status" value="1"/>
</dbReference>
<dbReference type="PRINTS" id="PR00368">
    <property type="entry name" value="FADPNR"/>
</dbReference>
<evidence type="ECO:0000259" key="5">
    <source>
        <dbReference type="Pfam" id="PF07992"/>
    </source>
</evidence>
<proteinExistence type="predicted"/>
<dbReference type="RefSeq" id="WP_073366237.1">
    <property type="nucleotide sequence ID" value="NZ_JBHLVE010000030.1"/>
</dbReference>
<name>A0A1H4IMI6_RHOJO</name>
<dbReference type="Gene3D" id="3.50.50.60">
    <property type="entry name" value="FAD/NAD(P)-binding domain"/>
    <property type="match status" value="2"/>
</dbReference>
<evidence type="ECO:0000313" key="8">
    <source>
        <dbReference type="Proteomes" id="UP000183407"/>
    </source>
</evidence>
<comment type="cofactor">
    <cofactor evidence="1">
        <name>FAD</name>
        <dbReference type="ChEBI" id="CHEBI:57692"/>
    </cofactor>
</comment>
<evidence type="ECO:0000313" key="7">
    <source>
        <dbReference type="EMBL" id="SEB35257.1"/>
    </source>
</evidence>
<keyword evidence="7" id="KW-0223">Dioxygenase</keyword>
<feature type="domain" description="Reductase C-terminal" evidence="6">
    <location>
        <begin position="325"/>
        <end position="389"/>
    </location>
</feature>
<dbReference type="PANTHER" id="PTHR43557">
    <property type="entry name" value="APOPTOSIS-INDUCING FACTOR 1"/>
    <property type="match status" value="1"/>
</dbReference>
<dbReference type="Gene3D" id="3.30.390.30">
    <property type="match status" value="1"/>
</dbReference>
<keyword evidence="4" id="KW-0560">Oxidoreductase</keyword>
<organism evidence="7 8">
    <name type="scientific">Rhodococcus jostii</name>
    <dbReference type="NCBI Taxonomy" id="132919"/>
    <lineage>
        <taxon>Bacteria</taxon>
        <taxon>Bacillati</taxon>
        <taxon>Actinomycetota</taxon>
        <taxon>Actinomycetes</taxon>
        <taxon>Mycobacteriales</taxon>
        <taxon>Nocardiaceae</taxon>
        <taxon>Rhodococcus</taxon>
    </lineage>
</organism>
<keyword evidence="3" id="KW-0274">FAD</keyword>
<dbReference type="EMBL" id="FNTL01000002">
    <property type="protein sequence ID" value="SEB35257.1"/>
    <property type="molecule type" value="Genomic_DNA"/>
</dbReference>
<dbReference type="PRINTS" id="PR00411">
    <property type="entry name" value="PNDRDTASEI"/>
</dbReference>
<reference evidence="8" key="1">
    <citation type="submission" date="2016-10" db="EMBL/GenBank/DDBJ databases">
        <authorList>
            <person name="Varghese N."/>
        </authorList>
    </citation>
    <scope>NUCLEOTIDE SEQUENCE [LARGE SCALE GENOMIC DNA]</scope>
    <source>
        <strain evidence="8">DSM 44719</strain>
    </source>
</reference>
<keyword evidence="2" id="KW-0285">Flavoprotein</keyword>
<dbReference type="GO" id="GO:0016651">
    <property type="term" value="F:oxidoreductase activity, acting on NAD(P)H"/>
    <property type="evidence" value="ECO:0007669"/>
    <property type="project" value="TreeGrafter"/>
</dbReference>
<dbReference type="AlphaFoldDB" id="A0A1H4IMI6"/>
<dbReference type="InterPro" id="IPR016156">
    <property type="entry name" value="FAD/NAD-linked_Rdtase_dimer_sf"/>
</dbReference>
<protein>
    <submittedName>
        <fullName evidence="7">3-phenylpropionate/trans-cinnamate dioxygenase ferredoxin reductase subunit</fullName>
    </submittedName>
</protein>
<dbReference type="GO" id="GO:0051213">
    <property type="term" value="F:dioxygenase activity"/>
    <property type="evidence" value="ECO:0007669"/>
    <property type="project" value="UniProtKB-KW"/>
</dbReference>